<comment type="function">
    <text evidence="11">The purine nucleoside phosphorylases catalyze the phosphorolytic breakdown of the N-glycosidic bond in the beta-(deoxy)ribonucleoside molecules, with the formation of the corresponding free purine bases and pentose-1-phosphate.</text>
</comment>
<dbReference type="AlphaFoldDB" id="B3SCP0"/>
<evidence type="ECO:0000256" key="8">
    <source>
        <dbReference type="ARBA" id="ARBA00023929"/>
    </source>
</evidence>
<dbReference type="STRING" id="10228.B3SCP0"/>
<evidence type="ECO:0000256" key="6">
    <source>
        <dbReference type="ARBA" id="ARBA00022679"/>
    </source>
</evidence>
<dbReference type="OMA" id="LMKDHIS"/>
<comment type="catalytic activity">
    <reaction evidence="7">
        <text>inosine + phosphate = alpha-D-ribose 1-phosphate + hypoxanthine</text>
        <dbReference type="Rhea" id="RHEA:27646"/>
        <dbReference type="ChEBI" id="CHEBI:17368"/>
        <dbReference type="ChEBI" id="CHEBI:17596"/>
        <dbReference type="ChEBI" id="CHEBI:43474"/>
        <dbReference type="ChEBI" id="CHEBI:57720"/>
        <dbReference type="EC" id="2.4.2.1"/>
    </reaction>
</comment>
<dbReference type="PhylomeDB" id="B3SCP0"/>
<dbReference type="FunCoup" id="B3SCP0">
    <property type="interactions" value="294"/>
</dbReference>
<dbReference type="InParanoid" id="B3SCP0"/>
<dbReference type="KEGG" id="tad:TRIADDRAFT_51162"/>
<dbReference type="GO" id="GO:0047975">
    <property type="term" value="F:guanosine phosphorylase activity"/>
    <property type="evidence" value="ECO:0007669"/>
    <property type="project" value="RHEA"/>
</dbReference>
<reference evidence="14 15" key="1">
    <citation type="journal article" date="2008" name="Nature">
        <title>The Trichoplax genome and the nature of placozoans.</title>
        <authorList>
            <person name="Srivastava M."/>
            <person name="Begovic E."/>
            <person name="Chapman J."/>
            <person name="Putnam N.H."/>
            <person name="Hellsten U."/>
            <person name="Kawashima T."/>
            <person name="Kuo A."/>
            <person name="Mitros T."/>
            <person name="Salamov A."/>
            <person name="Carpenter M.L."/>
            <person name="Signorovitch A.Y."/>
            <person name="Moreno M.A."/>
            <person name="Kamm K."/>
            <person name="Grimwood J."/>
            <person name="Schmutz J."/>
            <person name="Shapiro H."/>
            <person name="Grigoriev I.V."/>
            <person name="Buss L.W."/>
            <person name="Schierwater B."/>
            <person name="Dellaporta S.L."/>
            <person name="Rokhsar D.S."/>
        </authorList>
    </citation>
    <scope>NUCLEOTIDE SEQUENCE [LARGE SCALE GENOMIC DNA]</scope>
    <source>
        <strain evidence="14 15">Grell-BS-1999</strain>
    </source>
</reference>
<evidence type="ECO:0000256" key="4">
    <source>
        <dbReference type="ARBA" id="ARBA00013834"/>
    </source>
</evidence>
<keyword evidence="15" id="KW-1185">Reference proteome</keyword>
<evidence type="ECO:0000256" key="3">
    <source>
        <dbReference type="ARBA" id="ARBA00011886"/>
    </source>
</evidence>
<dbReference type="Proteomes" id="UP000009022">
    <property type="component" value="Unassembled WGS sequence"/>
</dbReference>
<proteinExistence type="inferred from homology"/>
<dbReference type="EC" id="2.4.2.1" evidence="3 11"/>
<feature type="binding site" evidence="12">
    <location>
        <position position="224"/>
    </location>
    <ligand>
        <name>phosphate</name>
        <dbReference type="ChEBI" id="CHEBI:43474"/>
    </ligand>
</feature>
<protein>
    <recommendedName>
        <fullName evidence="4 11">Purine nucleoside phosphorylase</fullName>
        <ecNumber evidence="3 11">2.4.2.1</ecNumber>
    </recommendedName>
    <alternativeName>
        <fullName evidence="11">Inosine-guanosine phosphorylase</fullName>
    </alternativeName>
</protein>
<dbReference type="PANTHER" id="PTHR11904">
    <property type="entry name" value="METHYLTHIOADENOSINE/PURINE NUCLEOSIDE PHOSPHORYLASE"/>
    <property type="match status" value="1"/>
</dbReference>
<comment type="catalytic activity">
    <reaction evidence="10">
        <text>guanosine + phosphate = alpha-D-ribose 1-phosphate + guanine</text>
        <dbReference type="Rhea" id="RHEA:13233"/>
        <dbReference type="ChEBI" id="CHEBI:16235"/>
        <dbReference type="ChEBI" id="CHEBI:16750"/>
        <dbReference type="ChEBI" id="CHEBI:43474"/>
        <dbReference type="ChEBI" id="CHEBI:57720"/>
        <dbReference type="EC" id="2.4.2.1"/>
    </reaction>
</comment>
<dbReference type="NCBIfam" id="TIGR01700">
    <property type="entry name" value="PNPH"/>
    <property type="match status" value="1"/>
</dbReference>
<dbReference type="SUPFAM" id="SSF53167">
    <property type="entry name" value="Purine and uridine phosphorylases"/>
    <property type="match status" value="1"/>
</dbReference>
<sequence length="288" mass="31510">MKNVKYNENYSYEDVEAICKFLLEKSHYRPKIGIICGSGLSNLADILQEQEVIAYSDIPNFPTCTVQGHRACLVFGILNDKPVICMQGRFHKYEGYSTSKVALPARLMYLLGVEIMIVTNAAGGINSDYDPGNIMIIKDHINFPGMAGGSVLRGPNDERFGPRFPTMNNVYNDKLRELVKVAAKNCGISNIREGVYCFLGGPSFETVAELRFLKAAGVDAVGMSTVPEVVAAGHCGLKVCGLSLISNKAIMDYDTDDKPNHEEVLDTGKTSCANIQSLVSDLLRLIEV</sequence>
<evidence type="ECO:0000256" key="5">
    <source>
        <dbReference type="ARBA" id="ARBA00022676"/>
    </source>
</evidence>
<evidence type="ECO:0000259" key="13">
    <source>
        <dbReference type="Pfam" id="PF01048"/>
    </source>
</evidence>
<feature type="binding site" evidence="12">
    <location>
        <position position="247"/>
    </location>
    <ligand>
        <name>a purine D-ribonucleoside</name>
        <dbReference type="ChEBI" id="CHEBI:142355"/>
    </ligand>
</feature>
<dbReference type="CDD" id="cd09009">
    <property type="entry name" value="PNP-EcPNPII_like"/>
    <property type="match status" value="1"/>
</dbReference>
<evidence type="ECO:0000256" key="2">
    <source>
        <dbReference type="ARBA" id="ARBA00006751"/>
    </source>
</evidence>
<dbReference type="InterPro" id="IPR035994">
    <property type="entry name" value="Nucleoside_phosphorylase_sf"/>
</dbReference>
<keyword evidence="5 11" id="KW-0328">Glycosyltransferase</keyword>
<evidence type="ECO:0000256" key="10">
    <source>
        <dbReference type="ARBA" id="ARBA00023970"/>
    </source>
</evidence>
<dbReference type="Pfam" id="PF01048">
    <property type="entry name" value="PNP_UDP_1"/>
    <property type="match status" value="1"/>
</dbReference>
<dbReference type="FunFam" id="3.40.50.1580:FF:000004">
    <property type="entry name" value="Purine nucleoside phosphorylase"/>
    <property type="match status" value="1"/>
</dbReference>
<dbReference type="PANTHER" id="PTHR11904:SF9">
    <property type="entry name" value="PURINE NUCLEOSIDE PHOSPHORYLASE-RELATED"/>
    <property type="match status" value="1"/>
</dbReference>
<evidence type="ECO:0000313" key="15">
    <source>
        <dbReference type="Proteomes" id="UP000009022"/>
    </source>
</evidence>
<evidence type="ECO:0000256" key="9">
    <source>
        <dbReference type="ARBA" id="ARBA00023950"/>
    </source>
</evidence>
<keyword evidence="6 11" id="KW-0808">Transferase</keyword>
<dbReference type="GeneID" id="6759238"/>
<dbReference type="InterPro" id="IPR011268">
    <property type="entry name" value="Purine_phosphorylase"/>
</dbReference>
<dbReference type="HOGENOM" id="CLU_054456_1_0_1"/>
<feature type="domain" description="Nucleoside phosphorylase" evidence="13">
    <location>
        <begin position="31"/>
        <end position="284"/>
    </location>
</feature>
<dbReference type="GO" id="GO:0005737">
    <property type="term" value="C:cytoplasm"/>
    <property type="evidence" value="ECO:0000318"/>
    <property type="project" value="GO_Central"/>
</dbReference>
<accession>B3SCP0</accession>
<dbReference type="GO" id="GO:0004731">
    <property type="term" value="F:purine-nucleoside phosphorylase activity"/>
    <property type="evidence" value="ECO:0000318"/>
    <property type="project" value="GO_Central"/>
</dbReference>
<dbReference type="InterPro" id="IPR000845">
    <property type="entry name" value="Nucleoside_phosphorylase_d"/>
</dbReference>
<comment type="pathway">
    <text evidence="1 11">Purine metabolism; purine nucleoside salvage.</text>
</comment>
<comment type="similarity">
    <text evidence="2 11">Belongs to the PNP/MTAP phosphorylase family.</text>
</comment>
<dbReference type="OrthoDB" id="10261782at2759"/>
<feature type="binding site" evidence="12">
    <location>
        <position position="121"/>
    </location>
    <ligand>
        <name>phosphate</name>
        <dbReference type="ChEBI" id="CHEBI:43474"/>
    </ligand>
</feature>
<name>B3SCP0_TRIAD</name>
<feature type="binding site" evidence="12">
    <location>
        <begin position="89"/>
        <end position="91"/>
    </location>
    <ligand>
        <name>phosphate</name>
        <dbReference type="ChEBI" id="CHEBI:43474"/>
    </ligand>
</feature>
<dbReference type="RefSeq" id="XP_002118002.1">
    <property type="nucleotide sequence ID" value="XM_002117966.1"/>
</dbReference>
<dbReference type="Gene3D" id="3.40.50.1580">
    <property type="entry name" value="Nucleoside phosphorylase domain"/>
    <property type="match status" value="1"/>
</dbReference>
<dbReference type="EMBL" id="DS985272">
    <property type="protein sequence ID" value="EDV19485.1"/>
    <property type="molecule type" value="Genomic_DNA"/>
</dbReference>
<dbReference type="NCBIfam" id="TIGR01697">
    <property type="entry name" value="PNPH-PUNA-XAPA"/>
    <property type="match status" value="1"/>
</dbReference>
<feature type="binding site" evidence="12">
    <location>
        <position position="69"/>
    </location>
    <ligand>
        <name>phosphate</name>
        <dbReference type="ChEBI" id="CHEBI:43474"/>
    </ligand>
</feature>
<dbReference type="UniPathway" id="UPA00606"/>
<evidence type="ECO:0000313" key="14">
    <source>
        <dbReference type="EMBL" id="EDV19485.1"/>
    </source>
</evidence>
<dbReference type="CTD" id="6759238"/>
<comment type="catalytic activity">
    <reaction evidence="8">
        <text>2'-deoxyguanosine + phosphate = 2-deoxy-alpha-D-ribose 1-phosphate + guanine</text>
        <dbReference type="Rhea" id="RHEA:27738"/>
        <dbReference type="ChEBI" id="CHEBI:16235"/>
        <dbReference type="ChEBI" id="CHEBI:17172"/>
        <dbReference type="ChEBI" id="CHEBI:43474"/>
        <dbReference type="ChEBI" id="CHEBI:57259"/>
        <dbReference type="EC" id="2.4.2.1"/>
    </reaction>
</comment>
<dbReference type="PIRSF" id="PIRSF000477">
    <property type="entry name" value="PurNPase"/>
    <property type="match status" value="1"/>
</dbReference>
<comment type="catalytic activity">
    <reaction evidence="9">
        <text>2'-deoxyinosine + phosphate = 2-deoxy-alpha-D-ribose 1-phosphate + hypoxanthine</text>
        <dbReference type="Rhea" id="RHEA:27750"/>
        <dbReference type="ChEBI" id="CHEBI:17368"/>
        <dbReference type="ChEBI" id="CHEBI:28997"/>
        <dbReference type="ChEBI" id="CHEBI:43474"/>
        <dbReference type="ChEBI" id="CHEBI:57259"/>
        <dbReference type="EC" id="2.4.2.1"/>
    </reaction>
</comment>
<feature type="binding site" evidence="12">
    <location>
        <position position="38"/>
    </location>
    <ligand>
        <name>phosphate</name>
        <dbReference type="ChEBI" id="CHEBI:43474"/>
    </ligand>
</feature>
<dbReference type="GO" id="GO:0009116">
    <property type="term" value="P:nucleoside metabolic process"/>
    <property type="evidence" value="ECO:0007669"/>
    <property type="project" value="InterPro"/>
</dbReference>
<feature type="binding site" evidence="12">
    <location>
        <position position="205"/>
    </location>
    <ligand>
        <name>a purine D-ribonucleoside</name>
        <dbReference type="ChEBI" id="CHEBI:142355"/>
    </ligand>
</feature>
<evidence type="ECO:0000256" key="12">
    <source>
        <dbReference type="PIRSR" id="PIRSR000477-2"/>
    </source>
</evidence>
<gene>
    <name evidence="14" type="ORF">TRIADDRAFT_51162</name>
</gene>
<evidence type="ECO:0000256" key="1">
    <source>
        <dbReference type="ARBA" id="ARBA00005058"/>
    </source>
</evidence>
<dbReference type="InterPro" id="IPR011270">
    <property type="entry name" value="Pur_Nuc_Pase_Ino/Guo-sp"/>
</dbReference>
<evidence type="ECO:0000256" key="11">
    <source>
        <dbReference type="PIRNR" id="PIRNR000477"/>
    </source>
</evidence>
<evidence type="ECO:0000256" key="7">
    <source>
        <dbReference type="ARBA" id="ARBA00023918"/>
    </source>
</evidence>
<dbReference type="NCBIfam" id="NF006054">
    <property type="entry name" value="PRK08202.1"/>
    <property type="match status" value="1"/>
</dbReference>
<organism evidence="14 15">
    <name type="scientific">Trichoplax adhaerens</name>
    <name type="common">Trichoplax reptans</name>
    <dbReference type="NCBI Taxonomy" id="10228"/>
    <lineage>
        <taxon>Eukaryota</taxon>
        <taxon>Metazoa</taxon>
        <taxon>Placozoa</taxon>
        <taxon>Uniplacotomia</taxon>
        <taxon>Trichoplacea</taxon>
        <taxon>Trichoplacidae</taxon>
        <taxon>Trichoplax</taxon>
    </lineage>
</organism>
<dbReference type="eggNOG" id="KOG3984">
    <property type="taxonomic scope" value="Eukaryota"/>
</dbReference>